<dbReference type="InterPro" id="IPR045749">
    <property type="entry name" value="DUF6090"/>
</dbReference>
<dbReference type="Pfam" id="PF19578">
    <property type="entry name" value="DUF6090"/>
    <property type="match status" value="1"/>
</dbReference>
<accession>A0A842IXG3</accession>
<evidence type="ECO:0000313" key="2">
    <source>
        <dbReference type="EMBL" id="MBC2846386.1"/>
    </source>
</evidence>
<protein>
    <submittedName>
        <fullName evidence="2">Uncharacterized protein</fullName>
    </submittedName>
</protein>
<keyword evidence="1" id="KW-1133">Transmembrane helix</keyword>
<organism evidence="2 3">
    <name type="scientific">Winogradskyella flava</name>
    <dbReference type="NCBI Taxonomy" id="1884876"/>
    <lineage>
        <taxon>Bacteria</taxon>
        <taxon>Pseudomonadati</taxon>
        <taxon>Bacteroidota</taxon>
        <taxon>Flavobacteriia</taxon>
        <taxon>Flavobacteriales</taxon>
        <taxon>Flavobacteriaceae</taxon>
        <taxon>Winogradskyella</taxon>
    </lineage>
</organism>
<dbReference type="EMBL" id="JACLCP010000005">
    <property type="protein sequence ID" value="MBC2846386.1"/>
    <property type="molecule type" value="Genomic_DNA"/>
</dbReference>
<keyword evidence="3" id="KW-1185">Reference proteome</keyword>
<proteinExistence type="predicted"/>
<keyword evidence="1" id="KW-0812">Transmembrane</keyword>
<reference evidence="2" key="1">
    <citation type="submission" date="2020-08" db="EMBL/GenBank/DDBJ databases">
        <title>Winogradskyella ouciana sp. nov., isolated from the hadal seawater of the Mariana Trench.</title>
        <authorList>
            <person name="He X."/>
        </authorList>
    </citation>
    <scope>NUCLEOTIDE SEQUENCE [LARGE SCALE GENOMIC DNA]</scope>
    <source>
        <strain evidence="2">KCTC 52348</strain>
    </source>
</reference>
<feature type="transmembrane region" description="Helical" evidence="1">
    <location>
        <begin position="21"/>
        <end position="42"/>
    </location>
</feature>
<dbReference type="Proteomes" id="UP000533900">
    <property type="component" value="Unassembled WGS sequence"/>
</dbReference>
<comment type="caution">
    <text evidence="2">The sequence shown here is derived from an EMBL/GenBank/DDBJ whole genome shotgun (WGS) entry which is preliminary data.</text>
</comment>
<dbReference type="RefSeq" id="WP_185790097.1">
    <property type="nucleotide sequence ID" value="NZ_JACLCP010000005.1"/>
</dbReference>
<gene>
    <name evidence="2" type="ORF">H7F21_14870</name>
</gene>
<evidence type="ECO:0000256" key="1">
    <source>
        <dbReference type="SAM" id="Phobius"/>
    </source>
</evidence>
<evidence type="ECO:0000313" key="3">
    <source>
        <dbReference type="Proteomes" id="UP000533900"/>
    </source>
</evidence>
<name>A0A842IXG3_9FLAO</name>
<keyword evidence="1" id="KW-0472">Membrane</keyword>
<dbReference type="AlphaFoldDB" id="A0A842IXG3"/>
<sequence length="251" mass="29634">MIKFFRQIRYDLMKQNKTSKYFKYAIGEIILVMVGILLALGINNWNQDRLYDKQELNYLGNLKEELANNLDQLSAIDSVYSYFEKENIKGMTLLKNSPSIYEFKTIDSLVSTMWMTFQVTSSTYNEMLNNGSFYTLKNKTLKNQIDEHYSLAKRFDTAFLEINSNGQNISYNKDIYPLELLLDRLNENPINLSDIDTSWIHNPNSKIYTGYFRKVEFYIHSSQVRIRLTNNFSKSCKRLIDTIDKELKHHD</sequence>